<gene>
    <name evidence="1" type="ORF">JCM15548_11984</name>
</gene>
<dbReference type="Proteomes" id="UP000032900">
    <property type="component" value="Unassembled WGS sequence"/>
</dbReference>
<dbReference type="AlphaFoldDB" id="A0A0E9LX86"/>
<sequence length="348" mass="40481">MDSIFSSIEAIKLETNKQCLISNHRKILFDNNQIFISNETNNLFVFSDKGEFIREISKKGRGPEEFFELRDFQIDFEGNIHILDYLRVLVYTNDGKLIETIKFEAPDNSVVLNPLAFSLSEKKGEYYLWGGSFGIESNVNNNHFALYRIDKSGNFTERYFPVKHSIMGNGNRFRFFDNFTNITPVFGNDTIYSIDNGELKSRYYVNFGDRSLKEKIPDNFSSLGEFKSRLNSKYVTGIYDFIETSNWCYMTFPFNGLVYKAYYSKKSENVFVSLSNPRLPNRIAPLWIDTNFDDKLIAMKSAGFIVREIERLMTDTSKLSEEEKHFIQSLLDVKDTDNPVLLVCEMKE</sequence>
<dbReference type="EMBL" id="BAZW01000012">
    <property type="protein sequence ID" value="GAO29761.1"/>
    <property type="molecule type" value="Genomic_DNA"/>
</dbReference>
<protein>
    <recommendedName>
        <fullName evidence="3">6-bladed beta-propeller</fullName>
    </recommendedName>
</protein>
<name>A0A0E9LX86_9BACT</name>
<evidence type="ECO:0000313" key="2">
    <source>
        <dbReference type="Proteomes" id="UP000032900"/>
    </source>
</evidence>
<dbReference type="Gene3D" id="2.120.10.30">
    <property type="entry name" value="TolB, C-terminal domain"/>
    <property type="match status" value="1"/>
</dbReference>
<reference evidence="1 2" key="1">
    <citation type="journal article" date="2015" name="Microbes Environ.">
        <title>Distribution and evolution of nitrogen fixation genes in the phylum bacteroidetes.</title>
        <authorList>
            <person name="Inoue J."/>
            <person name="Oshima K."/>
            <person name="Suda W."/>
            <person name="Sakamoto M."/>
            <person name="Iino T."/>
            <person name="Noda S."/>
            <person name="Hongoh Y."/>
            <person name="Hattori M."/>
            <person name="Ohkuma M."/>
        </authorList>
    </citation>
    <scope>NUCLEOTIDE SEQUENCE [LARGE SCALE GENOMIC DNA]</scope>
    <source>
        <strain evidence="1">JCM 15548</strain>
    </source>
</reference>
<accession>A0A0E9LX86</accession>
<evidence type="ECO:0008006" key="3">
    <source>
        <dbReference type="Google" id="ProtNLM"/>
    </source>
</evidence>
<evidence type="ECO:0000313" key="1">
    <source>
        <dbReference type="EMBL" id="GAO29761.1"/>
    </source>
</evidence>
<dbReference type="STRING" id="1236989.JCM15548_11984"/>
<dbReference type="SUPFAM" id="SSF63829">
    <property type="entry name" value="Calcium-dependent phosphotriesterase"/>
    <property type="match status" value="1"/>
</dbReference>
<organism evidence="1 2">
    <name type="scientific">Geofilum rubicundum JCM 15548</name>
    <dbReference type="NCBI Taxonomy" id="1236989"/>
    <lineage>
        <taxon>Bacteria</taxon>
        <taxon>Pseudomonadati</taxon>
        <taxon>Bacteroidota</taxon>
        <taxon>Bacteroidia</taxon>
        <taxon>Marinilabiliales</taxon>
        <taxon>Marinilabiliaceae</taxon>
        <taxon>Geofilum</taxon>
    </lineage>
</organism>
<dbReference type="Pfam" id="PF17170">
    <property type="entry name" value="DUF5128"/>
    <property type="match status" value="1"/>
</dbReference>
<dbReference type="InterPro" id="IPR011042">
    <property type="entry name" value="6-blade_b-propeller_TolB-like"/>
</dbReference>
<proteinExistence type="predicted"/>
<comment type="caution">
    <text evidence="1">The sequence shown here is derived from an EMBL/GenBank/DDBJ whole genome shotgun (WGS) entry which is preliminary data.</text>
</comment>
<keyword evidence="2" id="KW-1185">Reference proteome</keyword>